<dbReference type="Proteomes" id="UP000317365">
    <property type="component" value="Chromosome"/>
</dbReference>
<keyword evidence="3" id="KW-1185">Reference proteome</keyword>
<name>A0A515ERR7_9BURK</name>
<evidence type="ECO:0000313" key="3">
    <source>
        <dbReference type="Proteomes" id="UP000317365"/>
    </source>
</evidence>
<dbReference type="RefSeq" id="WP_142812519.1">
    <property type="nucleotide sequence ID" value="NZ_CP036282.1"/>
</dbReference>
<keyword evidence="1" id="KW-0472">Membrane</keyword>
<organism evidence="2 3">
    <name type="scientific">Rhodoferax aquaticus</name>
    <dbReference type="NCBI Taxonomy" id="2527691"/>
    <lineage>
        <taxon>Bacteria</taxon>
        <taxon>Pseudomonadati</taxon>
        <taxon>Pseudomonadota</taxon>
        <taxon>Betaproteobacteria</taxon>
        <taxon>Burkholderiales</taxon>
        <taxon>Comamonadaceae</taxon>
        <taxon>Rhodoferax</taxon>
    </lineage>
</organism>
<dbReference type="EMBL" id="CP036282">
    <property type="protein sequence ID" value="QDL55361.1"/>
    <property type="molecule type" value="Genomic_DNA"/>
</dbReference>
<dbReference type="KEGG" id="rhg:EXZ61_14930"/>
<feature type="transmembrane region" description="Helical" evidence="1">
    <location>
        <begin position="60"/>
        <end position="78"/>
    </location>
</feature>
<keyword evidence="1" id="KW-0812">Transmembrane</keyword>
<keyword evidence="1" id="KW-1133">Transmembrane helix</keyword>
<protein>
    <submittedName>
        <fullName evidence="2">Uncharacterized protein</fullName>
    </submittedName>
</protein>
<reference evidence="3" key="2">
    <citation type="journal article" date="2020" name="Int. J. Syst. Evol. Microbiol.">
        <title>Genomic insights into a novel species Rhodoferax aquaticus sp. nov., isolated from freshwater.</title>
        <authorList>
            <person name="Li T."/>
            <person name="Zhuo Y."/>
            <person name="Jin C.Z."/>
            <person name="Wu X."/>
            <person name="Ko S.R."/>
            <person name="Jin F.J."/>
            <person name="Ahn C.Y."/>
            <person name="Oh H.M."/>
            <person name="Lee H.G."/>
            <person name="Jin L."/>
        </authorList>
    </citation>
    <scope>NUCLEOTIDE SEQUENCE [LARGE SCALE GENOMIC DNA]</scope>
    <source>
        <strain evidence="3">Gr-4</strain>
    </source>
</reference>
<sequence length="120" mass="13835">MIRRIVLWIKGNPSLNADEAREEFRKRHKHGVFFFLIPMILFSVFVIFPKGNLLSEETLVSLAFTAFFVLFFYTMLYYRCPRCGTTPTSSKPGTTGVLLFPKKCSRCGAPLLPNHRWGQD</sequence>
<gene>
    <name evidence="2" type="ORF">EXZ61_14930</name>
</gene>
<proteinExistence type="predicted"/>
<dbReference type="AlphaFoldDB" id="A0A515ERR7"/>
<evidence type="ECO:0000313" key="2">
    <source>
        <dbReference type="EMBL" id="QDL55361.1"/>
    </source>
</evidence>
<feature type="transmembrane region" description="Helical" evidence="1">
    <location>
        <begin position="31"/>
        <end position="48"/>
    </location>
</feature>
<accession>A0A515ERR7</accession>
<evidence type="ECO:0000256" key="1">
    <source>
        <dbReference type="SAM" id="Phobius"/>
    </source>
</evidence>
<reference evidence="3" key="1">
    <citation type="submission" date="2019-02" db="EMBL/GenBank/DDBJ databases">
        <title>Complete genome sequence of Rhodoferax sp. Gr-4.</title>
        <authorList>
            <person name="Jin L."/>
        </authorList>
    </citation>
    <scope>NUCLEOTIDE SEQUENCE [LARGE SCALE GENOMIC DNA]</scope>
    <source>
        <strain evidence="3">Gr-4</strain>
    </source>
</reference>